<dbReference type="EMBL" id="CP007389">
    <property type="protein sequence ID" value="APT74046.1"/>
    <property type="molecule type" value="Genomic_DNA"/>
</dbReference>
<dbReference type="EC" id="1.1.1.133" evidence="2"/>
<keyword evidence="2" id="KW-0521">NADP</keyword>
<evidence type="ECO:0000259" key="3">
    <source>
        <dbReference type="Pfam" id="PF04321"/>
    </source>
</evidence>
<proteinExistence type="inferred from homology"/>
<evidence type="ECO:0000256" key="2">
    <source>
        <dbReference type="RuleBase" id="RU364082"/>
    </source>
</evidence>
<reference evidence="4 5" key="1">
    <citation type="submission" date="2014-02" db="EMBL/GenBank/DDBJ databases">
        <title>Diversity of Thermotogales isolates from hydrothermal vents.</title>
        <authorList>
            <person name="Haverkamp T.H.A."/>
            <person name="Lossouarn J."/>
            <person name="Geslin C."/>
            <person name="Nesbo C.L."/>
        </authorList>
    </citation>
    <scope>NUCLEOTIDE SEQUENCE [LARGE SCALE GENOMIC DNA]</scope>
    <source>
        <strain evidence="4 5">431</strain>
    </source>
</reference>
<feature type="domain" description="RmlD-like substrate binding" evidence="3">
    <location>
        <begin position="1"/>
        <end position="282"/>
    </location>
</feature>
<evidence type="ECO:0000313" key="4">
    <source>
        <dbReference type="EMBL" id="APT74046.1"/>
    </source>
</evidence>
<dbReference type="Gene3D" id="3.90.25.10">
    <property type="entry name" value="UDP-galactose 4-epimerase, domain 1"/>
    <property type="match status" value="1"/>
</dbReference>
<dbReference type="PANTHER" id="PTHR10491">
    <property type="entry name" value="DTDP-4-DEHYDRORHAMNOSE REDUCTASE"/>
    <property type="match status" value="1"/>
</dbReference>
<keyword evidence="2" id="KW-0560">Oxidoreductase</keyword>
<dbReference type="InterPro" id="IPR029903">
    <property type="entry name" value="RmlD-like-bd"/>
</dbReference>
<comment type="function">
    <text evidence="2">Catalyzes the reduction of dTDP-6-deoxy-L-lyxo-4-hexulose to yield dTDP-L-rhamnose.</text>
</comment>
<dbReference type="InterPro" id="IPR036291">
    <property type="entry name" value="NAD(P)-bd_dom_sf"/>
</dbReference>
<evidence type="ECO:0000313" key="5">
    <source>
        <dbReference type="Proteomes" id="UP000185490"/>
    </source>
</evidence>
<dbReference type="PANTHER" id="PTHR10491:SF4">
    <property type="entry name" value="METHIONINE ADENOSYLTRANSFERASE 2 SUBUNIT BETA"/>
    <property type="match status" value="1"/>
</dbReference>
<dbReference type="RefSeq" id="WP_012057291.1">
    <property type="nucleotide sequence ID" value="NZ_CP007389.1"/>
</dbReference>
<dbReference type="Pfam" id="PF04321">
    <property type="entry name" value="RmlD_sub_bind"/>
    <property type="match status" value="1"/>
</dbReference>
<dbReference type="CDD" id="cd05254">
    <property type="entry name" value="dTDP_HR_like_SDR_e"/>
    <property type="match status" value="1"/>
</dbReference>
<gene>
    <name evidence="4" type="ORF">BW47_05730</name>
</gene>
<dbReference type="InterPro" id="IPR005913">
    <property type="entry name" value="dTDP_dehydrorham_reduct"/>
</dbReference>
<dbReference type="Gene3D" id="3.40.50.720">
    <property type="entry name" value="NAD(P)-binding Rossmann-like Domain"/>
    <property type="match status" value="1"/>
</dbReference>
<dbReference type="NCBIfam" id="TIGR01214">
    <property type="entry name" value="rmlD"/>
    <property type="match status" value="1"/>
</dbReference>
<keyword evidence="5" id="KW-1185">Reference proteome</keyword>
<evidence type="ECO:0000256" key="1">
    <source>
        <dbReference type="ARBA" id="ARBA00010944"/>
    </source>
</evidence>
<name>A0ABM6GEJ9_9BACT</name>
<dbReference type="Proteomes" id="UP000185490">
    <property type="component" value="Chromosome"/>
</dbReference>
<comment type="similarity">
    <text evidence="1 2">Belongs to the dTDP-4-dehydrorhamnose reductase family.</text>
</comment>
<sequence length="285" mass="33096">MRILITGAYGQLGQDFQKLFDKEGIEYIATDNKEGYKKLDITNLDKVIEFAKKIKPDVIINCAAYNAVDKAEEEWKVAYNINGLSVRNLAIAASLNNSFLVHYSTDYVFDGRKGMPYTIYDTPNPLSKYGESKYLGEKLLSQFYDNYALIRTSWVFGKGNINFAKKVIEWSKKYEKISLVIDEISAPTYTVDLAKATWEIIKYRVRGLYHISNERECSRYEYGRYILERIGYKGKIEKAYQKDFNLPAKRPKYSKLDNFGLCETVGFKMPDWKEAVDRFLKEIGY</sequence>
<dbReference type="SUPFAM" id="SSF51735">
    <property type="entry name" value="NAD(P)-binding Rossmann-fold domains"/>
    <property type="match status" value="1"/>
</dbReference>
<accession>A0ABM6GEJ9</accession>
<organism evidence="4 5">
    <name type="scientific">Thermosipho melanesiensis</name>
    <dbReference type="NCBI Taxonomy" id="46541"/>
    <lineage>
        <taxon>Bacteria</taxon>
        <taxon>Thermotogati</taxon>
        <taxon>Thermotogota</taxon>
        <taxon>Thermotogae</taxon>
        <taxon>Thermotogales</taxon>
        <taxon>Fervidobacteriaceae</taxon>
        <taxon>Thermosipho</taxon>
    </lineage>
</organism>
<protein>
    <recommendedName>
        <fullName evidence="2">dTDP-4-dehydrorhamnose reductase</fullName>
        <ecNumber evidence="2">1.1.1.133</ecNumber>
    </recommendedName>
</protein>
<comment type="pathway">
    <text evidence="2">Carbohydrate biosynthesis; dTDP-L-rhamnose biosynthesis.</text>
</comment>